<feature type="region of interest" description="Disordered" evidence="1">
    <location>
        <begin position="245"/>
        <end position="311"/>
    </location>
</feature>
<evidence type="ECO:0000313" key="4">
    <source>
        <dbReference type="Proteomes" id="UP001302126"/>
    </source>
</evidence>
<evidence type="ECO:0000256" key="1">
    <source>
        <dbReference type="SAM" id="MobiDB-lite"/>
    </source>
</evidence>
<name>A0AAN6X2G5_9PEZI</name>
<accession>A0AAN6X2G5</accession>
<sequence length="335" mass="34421">MARKLLSALALTQAASAVLEGFVEIVYPVDVTLPQFDGAFVPMAAQAAAVDDPECAPAASRVRGCNDAGYADENVPFATLLSCLCCRSGTTFLPAYSTCASYLFNEATGNAASSLGPAMVTFYSACSREGSGLCAPSTTRLATITGAFLETSTTRTGTSRRSTITSMPRACSSVASKVNSCSGELGAGTRRVPESEAAECLCEDTFGTYNTALDDWASSCAPWARTMATEDYVVISRLRSICEDYPPGRSTRAPSPAASGGLGGIVFTPVTGNGDDATATPAPTGDKNSAPPNAAGSQTLENPPPQPSSAQSWAKPAFSWLVICVVSAVSFSVSG</sequence>
<feature type="compositionally biased region" description="Polar residues" evidence="1">
    <location>
        <begin position="286"/>
        <end position="301"/>
    </location>
</feature>
<keyword evidence="4" id="KW-1185">Reference proteome</keyword>
<comment type="caution">
    <text evidence="3">The sequence shown here is derived from an EMBL/GenBank/DDBJ whole genome shotgun (WGS) entry which is preliminary data.</text>
</comment>
<gene>
    <name evidence="3" type="ORF">QBC35DRAFT_222004</name>
</gene>
<dbReference type="AlphaFoldDB" id="A0AAN6X2G5"/>
<evidence type="ECO:0000313" key="3">
    <source>
        <dbReference type="EMBL" id="KAK4192401.1"/>
    </source>
</evidence>
<protein>
    <submittedName>
        <fullName evidence="3">Uncharacterized protein</fullName>
    </submittedName>
</protein>
<feature type="chain" id="PRO_5042910305" evidence="2">
    <location>
        <begin position="18"/>
        <end position="335"/>
    </location>
</feature>
<dbReference type="Proteomes" id="UP001302126">
    <property type="component" value="Unassembled WGS sequence"/>
</dbReference>
<dbReference type="EMBL" id="MU864354">
    <property type="protein sequence ID" value="KAK4192401.1"/>
    <property type="molecule type" value="Genomic_DNA"/>
</dbReference>
<reference evidence="3" key="2">
    <citation type="submission" date="2023-05" db="EMBL/GenBank/DDBJ databases">
        <authorList>
            <consortium name="Lawrence Berkeley National Laboratory"/>
            <person name="Steindorff A."/>
            <person name="Hensen N."/>
            <person name="Bonometti L."/>
            <person name="Westerberg I."/>
            <person name="Brannstrom I.O."/>
            <person name="Guillou S."/>
            <person name="Cros-Aarteil S."/>
            <person name="Calhoun S."/>
            <person name="Haridas S."/>
            <person name="Kuo A."/>
            <person name="Mondo S."/>
            <person name="Pangilinan J."/>
            <person name="Riley R."/>
            <person name="Labutti K."/>
            <person name="Andreopoulos B."/>
            <person name="Lipzen A."/>
            <person name="Chen C."/>
            <person name="Yanf M."/>
            <person name="Daum C."/>
            <person name="Ng V."/>
            <person name="Clum A."/>
            <person name="Ohm R."/>
            <person name="Martin F."/>
            <person name="Silar P."/>
            <person name="Natvig D."/>
            <person name="Lalanne C."/>
            <person name="Gautier V."/>
            <person name="Ament-Velasquez S.L."/>
            <person name="Kruys A."/>
            <person name="Hutchinson M.I."/>
            <person name="Powell A.J."/>
            <person name="Barry K."/>
            <person name="Miller A.N."/>
            <person name="Grigoriev I.V."/>
            <person name="Debuchy R."/>
            <person name="Gladieux P."/>
            <person name="Thoren M.H."/>
            <person name="Johannesson H."/>
        </authorList>
    </citation>
    <scope>NUCLEOTIDE SEQUENCE</scope>
    <source>
        <strain evidence="3">PSN309</strain>
    </source>
</reference>
<proteinExistence type="predicted"/>
<evidence type="ECO:0000256" key="2">
    <source>
        <dbReference type="SAM" id="SignalP"/>
    </source>
</evidence>
<feature type="signal peptide" evidence="2">
    <location>
        <begin position="1"/>
        <end position="17"/>
    </location>
</feature>
<keyword evidence="2" id="KW-0732">Signal</keyword>
<reference evidence="3" key="1">
    <citation type="journal article" date="2023" name="Mol. Phylogenet. Evol.">
        <title>Genome-scale phylogeny and comparative genomics of the fungal order Sordariales.</title>
        <authorList>
            <person name="Hensen N."/>
            <person name="Bonometti L."/>
            <person name="Westerberg I."/>
            <person name="Brannstrom I.O."/>
            <person name="Guillou S."/>
            <person name="Cros-Aarteil S."/>
            <person name="Calhoun S."/>
            <person name="Haridas S."/>
            <person name="Kuo A."/>
            <person name="Mondo S."/>
            <person name="Pangilinan J."/>
            <person name="Riley R."/>
            <person name="LaButti K."/>
            <person name="Andreopoulos B."/>
            <person name="Lipzen A."/>
            <person name="Chen C."/>
            <person name="Yan M."/>
            <person name="Daum C."/>
            <person name="Ng V."/>
            <person name="Clum A."/>
            <person name="Steindorff A."/>
            <person name="Ohm R.A."/>
            <person name="Martin F."/>
            <person name="Silar P."/>
            <person name="Natvig D.O."/>
            <person name="Lalanne C."/>
            <person name="Gautier V."/>
            <person name="Ament-Velasquez S.L."/>
            <person name="Kruys A."/>
            <person name="Hutchinson M.I."/>
            <person name="Powell A.J."/>
            <person name="Barry K."/>
            <person name="Miller A.N."/>
            <person name="Grigoriev I.V."/>
            <person name="Debuchy R."/>
            <person name="Gladieux P."/>
            <person name="Hiltunen Thoren M."/>
            <person name="Johannesson H."/>
        </authorList>
    </citation>
    <scope>NUCLEOTIDE SEQUENCE</scope>
    <source>
        <strain evidence="3">PSN309</strain>
    </source>
</reference>
<organism evidence="3 4">
    <name type="scientific">Podospora australis</name>
    <dbReference type="NCBI Taxonomy" id="1536484"/>
    <lineage>
        <taxon>Eukaryota</taxon>
        <taxon>Fungi</taxon>
        <taxon>Dikarya</taxon>
        <taxon>Ascomycota</taxon>
        <taxon>Pezizomycotina</taxon>
        <taxon>Sordariomycetes</taxon>
        <taxon>Sordariomycetidae</taxon>
        <taxon>Sordariales</taxon>
        <taxon>Podosporaceae</taxon>
        <taxon>Podospora</taxon>
    </lineage>
</organism>